<gene>
    <name evidence="3" type="ORF">CFK39_11835</name>
</gene>
<evidence type="ECO:0000259" key="2">
    <source>
        <dbReference type="Pfam" id="PF01047"/>
    </source>
</evidence>
<reference evidence="4" key="1">
    <citation type="submission" date="2017-07" db="EMBL/GenBank/DDBJ databases">
        <title>Brachybacterium sp. VR2415.</title>
        <authorList>
            <person name="Tak E.J."/>
            <person name="Bae J.-W."/>
        </authorList>
    </citation>
    <scope>NUCLEOTIDE SEQUENCE [LARGE SCALE GENOMIC DNA]</scope>
    <source>
        <strain evidence="4">VR2415</strain>
    </source>
</reference>
<dbReference type="InterPro" id="IPR036390">
    <property type="entry name" value="WH_DNA-bd_sf"/>
</dbReference>
<accession>A0A220UES1</accession>
<dbReference type="PANTHER" id="PTHR18964">
    <property type="entry name" value="ROK (REPRESSOR, ORF, KINASE) FAMILY"/>
    <property type="match status" value="1"/>
</dbReference>
<sequence length="405" mass="42612">MATRRGIPPRGTPFEVVRTLLEEGGMHRAELARHLQTSRATITNTITTLLEQGLVEPETLTSDTATGDGKAPLKEKLVLARRAGIIGAAIHQDDSTIVGLGEVDGRVISTRALPCSPDATGPERISTALTALRELLDELPAPHPPLHGLHVAPNTLVNRYTGEVLGGATSTRWSKVNIRDEYEEGLGTAVVLENLARHAAYAQYGALESPLPRNLLHVSLSFGVALGQVLDGRIISGAHGGAGELGHVSIDSNGPICRCSHRGCLFNYAGADNVLEESRIVTGTALSLDEAIDLALAGDDRVVSIFSRAGAAVGMALNPVCNLLDPDLILIGGRLARAGDVILDPLRDALFRSALPLFGRDLRIEPAATLTDQALVHASLRALRLDVDLAAAVLAAHDPATVDAS</sequence>
<dbReference type="SUPFAM" id="SSF53067">
    <property type="entry name" value="Actin-like ATPase domain"/>
    <property type="match status" value="2"/>
</dbReference>
<dbReference type="OrthoDB" id="4083144at2"/>
<dbReference type="KEGG" id="brv:CFK39_11835"/>
<dbReference type="AlphaFoldDB" id="A0A220UES1"/>
<proteinExistence type="inferred from homology"/>
<dbReference type="InterPro" id="IPR036388">
    <property type="entry name" value="WH-like_DNA-bd_sf"/>
</dbReference>
<evidence type="ECO:0000313" key="4">
    <source>
        <dbReference type="Proteomes" id="UP000198398"/>
    </source>
</evidence>
<evidence type="ECO:0000313" key="3">
    <source>
        <dbReference type="EMBL" id="ASK66392.1"/>
    </source>
</evidence>
<dbReference type="Pfam" id="PF00480">
    <property type="entry name" value="ROK"/>
    <property type="match status" value="1"/>
</dbReference>
<protein>
    <recommendedName>
        <fullName evidence="2">HTH marR-type domain-containing protein</fullName>
    </recommendedName>
</protein>
<dbReference type="InterPro" id="IPR000600">
    <property type="entry name" value="ROK"/>
</dbReference>
<dbReference type="Gene3D" id="1.10.10.10">
    <property type="entry name" value="Winged helix-like DNA-binding domain superfamily/Winged helix DNA-binding domain"/>
    <property type="match status" value="1"/>
</dbReference>
<feature type="domain" description="HTH marR-type" evidence="2">
    <location>
        <begin position="14"/>
        <end position="63"/>
    </location>
</feature>
<evidence type="ECO:0000256" key="1">
    <source>
        <dbReference type="ARBA" id="ARBA00006479"/>
    </source>
</evidence>
<dbReference type="SUPFAM" id="SSF46785">
    <property type="entry name" value="Winged helix' DNA-binding domain"/>
    <property type="match status" value="1"/>
</dbReference>
<dbReference type="GO" id="GO:0003700">
    <property type="term" value="F:DNA-binding transcription factor activity"/>
    <property type="evidence" value="ECO:0007669"/>
    <property type="project" value="InterPro"/>
</dbReference>
<organism evidence="3 4">
    <name type="scientific">Brachybacterium avium</name>
    <dbReference type="NCBI Taxonomy" id="2017485"/>
    <lineage>
        <taxon>Bacteria</taxon>
        <taxon>Bacillati</taxon>
        <taxon>Actinomycetota</taxon>
        <taxon>Actinomycetes</taxon>
        <taxon>Micrococcales</taxon>
        <taxon>Dermabacteraceae</taxon>
        <taxon>Brachybacterium</taxon>
    </lineage>
</organism>
<dbReference type="EMBL" id="CP022316">
    <property type="protein sequence ID" value="ASK66392.1"/>
    <property type="molecule type" value="Genomic_DNA"/>
</dbReference>
<dbReference type="Gene3D" id="3.30.420.40">
    <property type="match status" value="2"/>
</dbReference>
<dbReference type="PANTHER" id="PTHR18964:SF149">
    <property type="entry name" value="BIFUNCTIONAL UDP-N-ACETYLGLUCOSAMINE 2-EPIMERASE_N-ACETYLMANNOSAMINE KINASE"/>
    <property type="match status" value="1"/>
</dbReference>
<dbReference type="InterPro" id="IPR000835">
    <property type="entry name" value="HTH_MarR-typ"/>
</dbReference>
<dbReference type="Pfam" id="PF01047">
    <property type="entry name" value="MarR"/>
    <property type="match status" value="1"/>
</dbReference>
<keyword evidence="4" id="KW-1185">Reference proteome</keyword>
<comment type="similarity">
    <text evidence="1">Belongs to the ROK (NagC/XylR) family.</text>
</comment>
<name>A0A220UES1_9MICO</name>
<dbReference type="Proteomes" id="UP000198398">
    <property type="component" value="Chromosome"/>
</dbReference>
<dbReference type="InterPro" id="IPR043129">
    <property type="entry name" value="ATPase_NBD"/>
</dbReference>